<accession>A0AAX3EZ04</accession>
<reference evidence="3" key="2">
    <citation type="submission" date="2022-11" db="EMBL/GenBank/DDBJ databases">
        <title>complete genomes of mycoplasma synoviae ZX313 strain and SD2 strain.</title>
        <authorList>
            <person name="Zhong Q."/>
        </authorList>
    </citation>
    <scope>NUCLEOTIDE SEQUENCE</scope>
    <source>
        <strain evidence="3">SD2</strain>
    </source>
</reference>
<feature type="domain" description="DNA2/NAM7 helicase-like C-terminal" evidence="2">
    <location>
        <begin position="718"/>
        <end position="896"/>
    </location>
</feature>
<evidence type="ECO:0000259" key="1">
    <source>
        <dbReference type="Pfam" id="PF13086"/>
    </source>
</evidence>
<dbReference type="Pfam" id="PF13087">
    <property type="entry name" value="AAA_12"/>
    <property type="match status" value="1"/>
</dbReference>
<feature type="domain" description="DNA2/NAM7 helicase helicase" evidence="1">
    <location>
        <begin position="329"/>
        <end position="700"/>
    </location>
</feature>
<dbReference type="GO" id="GO:0004386">
    <property type="term" value="F:helicase activity"/>
    <property type="evidence" value="ECO:0007669"/>
    <property type="project" value="InterPro"/>
</dbReference>
<protein>
    <submittedName>
        <fullName evidence="3">AAA domain-containing protein</fullName>
    </submittedName>
</protein>
<evidence type="ECO:0000313" key="3">
    <source>
        <dbReference type="EMBL" id="UZW64207.1"/>
    </source>
</evidence>
<dbReference type="EMBL" id="CP107525">
    <property type="protein sequence ID" value="UZW64207.1"/>
    <property type="molecule type" value="Genomic_DNA"/>
</dbReference>
<dbReference type="Gene3D" id="3.40.50.300">
    <property type="entry name" value="P-loop containing nucleotide triphosphate hydrolases"/>
    <property type="match status" value="2"/>
</dbReference>
<dbReference type="AlphaFoldDB" id="A0AAX3EZ04"/>
<gene>
    <name evidence="3" type="ORF">OIE46_02360</name>
</gene>
<dbReference type="InterPro" id="IPR041677">
    <property type="entry name" value="DNA2/NAM7_AAA_11"/>
</dbReference>
<dbReference type="Pfam" id="PF13086">
    <property type="entry name" value="AAA_11"/>
    <property type="match status" value="1"/>
</dbReference>
<reference evidence="3" key="1">
    <citation type="submission" date="2022-10" db="EMBL/GenBank/DDBJ databases">
        <authorList>
            <person name="Wei X."/>
        </authorList>
    </citation>
    <scope>NUCLEOTIDE SEQUENCE</scope>
    <source>
        <strain evidence="3">SD2</strain>
    </source>
</reference>
<dbReference type="SUPFAM" id="SSF52540">
    <property type="entry name" value="P-loop containing nucleoside triphosphate hydrolases"/>
    <property type="match status" value="1"/>
</dbReference>
<dbReference type="PANTHER" id="PTHR10887:SF530">
    <property type="entry name" value="SUPERFAMILY I DNA HELICASES"/>
    <property type="match status" value="1"/>
</dbReference>
<dbReference type="Proteomes" id="UP001164481">
    <property type="component" value="Chromosome"/>
</dbReference>
<dbReference type="InterPro" id="IPR045055">
    <property type="entry name" value="DNA2/NAM7-like"/>
</dbReference>
<proteinExistence type="predicted"/>
<dbReference type="InterPro" id="IPR027417">
    <property type="entry name" value="P-loop_NTPase"/>
</dbReference>
<name>A0AAX3EZ04_MYCSY</name>
<dbReference type="InterPro" id="IPR041679">
    <property type="entry name" value="DNA2/NAM7-like_C"/>
</dbReference>
<evidence type="ECO:0000313" key="4">
    <source>
        <dbReference type="Proteomes" id="UP001164481"/>
    </source>
</evidence>
<dbReference type="PANTHER" id="PTHR10887">
    <property type="entry name" value="DNA2/NAM7 HELICASE FAMILY"/>
    <property type="match status" value="1"/>
</dbReference>
<dbReference type="RefSeq" id="WP_154221335.1">
    <property type="nucleotide sequence ID" value="NZ_CP034544.1"/>
</dbReference>
<organism evidence="3 4">
    <name type="scientific">Mycoplasmopsis synoviae</name>
    <name type="common">Mycoplasma synoviae</name>
    <dbReference type="NCBI Taxonomy" id="2109"/>
    <lineage>
        <taxon>Bacteria</taxon>
        <taxon>Bacillati</taxon>
        <taxon>Mycoplasmatota</taxon>
        <taxon>Mycoplasmoidales</taxon>
        <taxon>Metamycoplasmataceae</taxon>
        <taxon>Mycoplasmopsis</taxon>
    </lineage>
</organism>
<sequence length="1060" mass="122263">MNQNNKPSDNEIFSSEIKIALDNLLNFRSNDSCIFVKPSELKTLSYFDLAKTLGKKVIHAISNSAEMEVDLNSQIYDPIVDKISKAQTYKDMIAAFAETDIFEITEREKEKLVINFEIIKEDLIARVKKQIKEWIFAWKDLAQDHEKNYHTNSAHTLYLGFFFFSYQDIKNKAFAPLFFKQANIDYSRGKIILKVSGNVIVNEKLLLFMENKGISLNLDNIVDSKINDLIQTMKVEWKGAFNFPDNFASKIADFDSLELPNEEFEIRPGYVVGLFQPQGAYPRRRMKEIIANDELDSMFDISFDKTIYKKSVSEKIKDPNTKLVKIQNTNLSQDAAIISSLTHDTIIWGPPGTGKSQVISNIVANNLINGKTTLISSEKKVALEVILNRLGSLGGFCLNFYDYGTSKAQKQKFYAPIINVLNKIGNFDNYWENLSEQKLNVFTQTEIEFIELASEFVSKSNSIKALEAIYYYAENNPTYKVSDIEFILGISENYKIPEKIDELFVKKFLKENKISLLSLKRKKAIEVANSIKNTLSSFEGNLALLFDKLFELKLLQSSDINILIEFQKLALTYEKLLKEKAKFKPVSSEDEVANVILTRLKNVISQYDSSKMNLYKKFIANANAMNLPPDKFVRVFKEIIKDVFPVMITKIDENLSQYNKNDFDYVLIDEASQIQAERGIPALYLGKIKILSGDDMQMQPYTPFVARKINETVLGSIRSLLHYAISLGIYKVFLNKNYRSKWANLINFSSKNFYSSNLDAIDENSSKHSPSIEVYNVDGVWDNSKNFKEAVFSIKKIIESLPKYKKIIFISLNQKQSDYVLSIIYEKNIEVLIKALNSGQLLIRNIENAQGDEGDLIIFSVSYDRNTMISSTRLGQKNGRFALNVSISRAKEKMIVYKSIYASEVTVNENEDLKLFREWLNYLDLAEDQKLVYVKSKTHSYSQQKTSEISKFNNSFFIDHVYSYLKEVTSKHQEYKIYKDYQIGSITLDLAIVKNNSIYKAIKFDSFDYEKNIKRYGDIYDEVKYLQSKKYDVVILDPISWLEKNREIPSWFKESTMSYE</sequence>
<evidence type="ECO:0000259" key="2">
    <source>
        <dbReference type="Pfam" id="PF13087"/>
    </source>
</evidence>